<dbReference type="EMBL" id="FQYR01000006">
    <property type="protein sequence ID" value="SHK18793.1"/>
    <property type="molecule type" value="Genomic_DNA"/>
</dbReference>
<evidence type="ECO:0000256" key="1">
    <source>
        <dbReference type="SAM" id="SignalP"/>
    </source>
</evidence>
<dbReference type="OrthoDB" id="9761789at2"/>
<proteinExistence type="predicted"/>
<dbReference type="Gene3D" id="2.70.98.60">
    <property type="entry name" value="alpha-galactosidase from lactobacil brevis"/>
    <property type="match status" value="1"/>
</dbReference>
<dbReference type="AlphaFoldDB" id="A0A1M6QFG2"/>
<feature type="signal peptide" evidence="1">
    <location>
        <begin position="1"/>
        <end position="19"/>
    </location>
</feature>
<keyword evidence="3" id="KW-1185">Reference proteome</keyword>
<evidence type="ECO:0008006" key="4">
    <source>
        <dbReference type="Google" id="ProtNLM"/>
    </source>
</evidence>
<accession>A0A1M6QFG2</accession>
<dbReference type="Proteomes" id="UP000184510">
    <property type="component" value="Unassembled WGS sequence"/>
</dbReference>
<sequence>MNFSKGLLLSLALAGTSLAQMPQNYQLKQDWLLNNTSFKAEIKTGPSTITLSNGLFERVIDTKLGTTTAFNNLMTGQTVIRAVEQEGSVTIDGVTYSIGGVTGQLNRAFIDEATLKAQKPAKNALTLVGHEIGDPKERLQWGKIRRHAPNVVWPPKGKYLRLDYRLPEPSASDLASSVTTASALGRKLLYNDEFKKIDSGWKIRTSPKHERSSFENEGKPGEIYTLPDTAVVAERPLPKGTSLVEAEINAGTDDSSSWGPGIALVYKDRVVKFNLRPAGLANVNRPVLGIWDGTKELPNVSGNEKIDLSKDWTLRIRIEGLTLHFEARPSGGQWKSYHTLPMPVQAGQATAFRVGKLDMKGGTTDRDADGELVRLRINSISFYSMFDQNKLQHLAEKEKSQRDVTVSVHYEIYDGIPALSKWITVSNNTDKDINLDRFNAETLAVVEKNNLVESRAGRPIEHPDVLDVETDMAMGGLAAENADRYSVFWKTDPAFKTQVNYLLKTPCLLKVEPARGPDQTIKAGDTFESFYTFELVQDSTDRERRGLARRKLYRTIAPWVTENPIMLHCKSSDPKVVKTAIDQAAETGFEMVILSFGSGFNMENDSPDYLAQWKEVNDYAKSKGIDLGSYSLYSSRRIGGGNDIVPPKGVRPTHGNCPSITSEWGQKYLAKLYNCFDKTGFTVFENDGTYPGDEDTTARPPLQKGLSDSRWVHWRLWTDFFKHLRAKGVFMNFPDYYYLNGANKCTMGYREVNWSLPRAMQRIHTRQNIYDGTWLKTPSMGWMFVPLTQYHGGGAAATIEPLKEHLPHYKTMMLSNLALGVQACYRGTRIYDTEDTKQMVTEVVSWFKMHRDILESDLIHGRRADGLDLDWMLHVNPQLKEKALLAVFNPTEKEITKQIAVPLYYAGLSGNVRFSIDGKQAESTTLDSNQRAFITIKVPAKGFSYVIFK</sequence>
<dbReference type="InterPro" id="IPR038417">
    <property type="entry name" value="Alpga-gal_N_sf"/>
</dbReference>
<dbReference type="STRING" id="1123071.SAMN02745181_3379"/>
<evidence type="ECO:0000313" key="3">
    <source>
        <dbReference type="Proteomes" id="UP000184510"/>
    </source>
</evidence>
<organism evidence="2 3">
    <name type="scientific">Rubritalea squalenifaciens DSM 18772</name>
    <dbReference type="NCBI Taxonomy" id="1123071"/>
    <lineage>
        <taxon>Bacteria</taxon>
        <taxon>Pseudomonadati</taxon>
        <taxon>Verrucomicrobiota</taxon>
        <taxon>Verrucomicrobiia</taxon>
        <taxon>Verrucomicrobiales</taxon>
        <taxon>Rubritaleaceae</taxon>
        <taxon>Rubritalea</taxon>
    </lineage>
</organism>
<dbReference type="InParanoid" id="A0A1M6QFG2"/>
<protein>
    <recommendedName>
        <fullName evidence="4">Alpha-galactosidase</fullName>
    </recommendedName>
</protein>
<evidence type="ECO:0000313" key="2">
    <source>
        <dbReference type="EMBL" id="SHK18793.1"/>
    </source>
</evidence>
<dbReference type="RefSeq" id="WP_143184934.1">
    <property type="nucleotide sequence ID" value="NZ_FQYR01000006.1"/>
</dbReference>
<keyword evidence="1" id="KW-0732">Signal</keyword>
<name>A0A1M6QFG2_9BACT</name>
<gene>
    <name evidence="2" type="ORF">SAMN02745181_3379</name>
</gene>
<feature type="chain" id="PRO_5012974655" description="Alpha-galactosidase" evidence="1">
    <location>
        <begin position="20"/>
        <end position="949"/>
    </location>
</feature>
<reference evidence="2 3" key="1">
    <citation type="submission" date="2016-11" db="EMBL/GenBank/DDBJ databases">
        <authorList>
            <person name="Jaros S."/>
            <person name="Januszkiewicz K."/>
            <person name="Wedrychowicz H."/>
        </authorList>
    </citation>
    <scope>NUCLEOTIDE SEQUENCE [LARGE SCALE GENOMIC DNA]</scope>
    <source>
        <strain evidence="2 3">DSM 18772</strain>
    </source>
</reference>